<dbReference type="STRING" id="1007676.ABM34_11420"/>
<protein>
    <submittedName>
        <fullName evidence="1">Uncharacterized protein</fullName>
    </submittedName>
</protein>
<organism evidence="1 2">
    <name type="scientific">Companilactobacillus ginsenosidimutans</name>
    <dbReference type="NCBI Taxonomy" id="1007676"/>
    <lineage>
        <taxon>Bacteria</taxon>
        <taxon>Bacillati</taxon>
        <taxon>Bacillota</taxon>
        <taxon>Bacilli</taxon>
        <taxon>Lactobacillales</taxon>
        <taxon>Lactobacillaceae</taxon>
        <taxon>Companilactobacillus</taxon>
    </lineage>
</organism>
<evidence type="ECO:0000313" key="2">
    <source>
        <dbReference type="Proteomes" id="UP000036106"/>
    </source>
</evidence>
<keyword evidence="2" id="KW-1185">Reference proteome</keyword>
<name>A0A0H4QJG9_9LACO</name>
<gene>
    <name evidence="1" type="ORF">ABM34_11420</name>
</gene>
<proteinExistence type="predicted"/>
<reference evidence="2" key="1">
    <citation type="submission" date="2015-07" db="EMBL/GenBank/DDBJ databases">
        <title>Lactobacillus ginsenosidimutans/EMML 3141/ whole genome sequencing.</title>
        <authorList>
            <person name="Kim M.K."/>
            <person name="Im W.-T."/>
            <person name="Srinivasan S."/>
            <person name="Lee J.-J."/>
        </authorList>
    </citation>
    <scope>NUCLEOTIDE SEQUENCE [LARGE SCALE GENOMIC DNA]</scope>
    <source>
        <strain evidence="2">EMML 3041</strain>
    </source>
</reference>
<dbReference type="Proteomes" id="UP000036106">
    <property type="component" value="Chromosome"/>
</dbReference>
<dbReference type="KEGG" id="lgn:ABM34_11420"/>
<evidence type="ECO:0000313" key="1">
    <source>
        <dbReference type="EMBL" id="AKP68082.1"/>
    </source>
</evidence>
<dbReference type="PATRIC" id="fig|1007676.4.peg.2309"/>
<sequence length="70" mass="8445">MIFTWWRVHFRLPVRFREGRGRCEHDFELFQARENLKTRFFPKLALWQAKENATAWAPAEPDLQAKLALT</sequence>
<dbReference type="EMBL" id="CP012034">
    <property type="protein sequence ID" value="AKP68082.1"/>
    <property type="molecule type" value="Genomic_DNA"/>
</dbReference>
<dbReference type="AlphaFoldDB" id="A0A0H4QJG9"/>
<accession>A0A0H4QJG9</accession>